<protein>
    <recommendedName>
        <fullName evidence="3">TolB-like 6-blade propeller-like</fullName>
    </recommendedName>
</protein>
<dbReference type="Pfam" id="PF13970">
    <property type="entry name" value="DUF4221"/>
    <property type="match status" value="1"/>
</dbReference>
<dbReference type="STRING" id="305507.SAMN04489724_2112"/>
<dbReference type="Proteomes" id="UP000199673">
    <property type="component" value="Unassembled WGS sequence"/>
</dbReference>
<dbReference type="OrthoDB" id="833511at2"/>
<dbReference type="AlphaFoldDB" id="A0A1I7AP39"/>
<evidence type="ECO:0008006" key="3">
    <source>
        <dbReference type="Google" id="ProtNLM"/>
    </source>
</evidence>
<name>A0A1I7AP39_9BACT</name>
<organism evidence="1 2">
    <name type="scientific">Algoriphagus locisalis</name>
    <dbReference type="NCBI Taxonomy" id="305507"/>
    <lineage>
        <taxon>Bacteria</taxon>
        <taxon>Pseudomonadati</taxon>
        <taxon>Bacteroidota</taxon>
        <taxon>Cytophagia</taxon>
        <taxon>Cytophagales</taxon>
        <taxon>Cyclobacteriaceae</taxon>
        <taxon>Algoriphagus</taxon>
    </lineage>
</organism>
<sequence>MKQLCVLVLLFMIASCEETPVEVQLAAANVSPEFNYVLDTVFIEAGEEQIYLEMDLNMSDYSAREGILYNLTPESGRVEVINMETLKLDSIINYKIQGPNSVKQYFPFGLKKTLFGNTYFKEYKVLHKLNSEGKKIDSYEFINRKLSGDRLPFDTEIDGLGEIADDGSYLASFYGNFKIGGNVLGIAKINLLDRSLKLIPIDFWDELKQYTVTVDYDIGKRNSSPELKFLLLNGPDIILSTSASNELWYYDAESGKVINKKYHSQITADKKSGKYREDITDQRLFMYWVKRKNDEVTFGPLLKDHKAQLFYRYSRELDKSDPQKPKYVYVLTVFDETLEQLNEYRLQDNIPIIGKYFEEKTFVHKGSIYSYLKRKNELAFIRLKPSIENE</sequence>
<evidence type="ECO:0000313" key="1">
    <source>
        <dbReference type="EMBL" id="SFT76741.1"/>
    </source>
</evidence>
<dbReference type="PROSITE" id="PS51257">
    <property type="entry name" value="PROKAR_LIPOPROTEIN"/>
    <property type="match status" value="1"/>
</dbReference>
<gene>
    <name evidence="1" type="ORF">SAMN04489724_2112</name>
</gene>
<dbReference type="EMBL" id="FPBF01000002">
    <property type="protein sequence ID" value="SFT76741.1"/>
    <property type="molecule type" value="Genomic_DNA"/>
</dbReference>
<proteinExistence type="predicted"/>
<reference evidence="2" key="1">
    <citation type="submission" date="2016-10" db="EMBL/GenBank/DDBJ databases">
        <authorList>
            <person name="Varghese N."/>
            <person name="Submissions S."/>
        </authorList>
    </citation>
    <scope>NUCLEOTIDE SEQUENCE [LARGE SCALE GENOMIC DNA]</scope>
    <source>
        <strain evidence="2">DSM 23445</strain>
    </source>
</reference>
<keyword evidence="2" id="KW-1185">Reference proteome</keyword>
<accession>A0A1I7AP39</accession>
<dbReference type="InterPro" id="IPR025316">
    <property type="entry name" value="DUF4221"/>
</dbReference>
<dbReference type="RefSeq" id="WP_091692628.1">
    <property type="nucleotide sequence ID" value="NZ_FPBF01000002.1"/>
</dbReference>
<evidence type="ECO:0000313" key="2">
    <source>
        <dbReference type="Proteomes" id="UP000199673"/>
    </source>
</evidence>